<evidence type="ECO:0000256" key="1">
    <source>
        <dbReference type="ARBA" id="ARBA00023002"/>
    </source>
</evidence>
<dbReference type="PANTHER" id="PTHR43205:SF7">
    <property type="entry name" value="PROSTAGLANDIN REDUCTASE 1"/>
    <property type="match status" value="1"/>
</dbReference>
<dbReference type="CDD" id="cd05288">
    <property type="entry name" value="PGDH"/>
    <property type="match status" value="1"/>
</dbReference>
<dbReference type="AlphaFoldDB" id="A0A437LTT9"/>
<keyword evidence="1" id="KW-0560">Oxidoreductase</keyword>
<accession>A0A437LTT9</accession>
<dbReference type="InterPro" id="IPR011032">
    <property type="entry name" value="GroES-like_sf"/>
</dbReference>
<proteinExistence type="predicted"/>
<keyword evidence="4" id="KW-1185">Reference proteome</keyword>
<dbReference type="PANTHER" id="PTHR43205">
    <property type="entry name" value="PROSTAGLANDIN REDUCTASE"/>
    <property type="match status" value="1"/>
</dbReference>
<dbReference type="SMART" id="SM00829">
    <property type="entry name" value="PKS_ER"/>
    <property type="match status" value="1"/>
</dbReference>
<feature type="domain" description="Enoyl reductase (ER)" evidence="2">
    <location>
        <begin position="19"/>
        <end position="340"/>
    </location>
</feature>
<dbReference type="EMBL" id="SACM01000001">
    <property type="protein sequence ID" value="RVT88774.1"/>
    <property type="molecule type" value="Genomic_DNA"/>
</dbReference>
<name>A0A437LTT9_9BURK</name>
<evidence type="ECO:0000259" key="2">
    <source>
        <dbReference type="SMART" id="SM00829"/>
    </source>
</evidence>
<dbReference type="InterPro" id="IPR013149">
    <property type="entry name" value="ADH-like_C"/>
</dbReference>
<dbReference type="SUPFAM" id="SSF50129">
    <property type="entry name" value="GroES-like"/>
    <property type="match status" value="1"/>
</dbReference>
<gene>
    <name evidence="3" type="ORF">EOD73_07345</name>
</gene>
<dbReference type="Gene3D" id="3.40.50.720">
    <property type="entry name" value="NAD(P)-binding Rossmann-like Domain"/>
    <property type="match status" value="1"/>
</dbReference>
<dbReference type="Proteomes" id="UP000288587">
    <property type="component" value="Unassembled WGS sequence"/>
</dbReference>
<dbReference type="GO" id="GO:0016628">
    <property type="term" value="F:oxidoreductase activity, acting on the CH-CH group of donors, NAD or NADP as acceptor"/>
    <property type="evidence" value="ECO:0007669"/>
    <property type="project" value="InterPro"/>
</dbReference>
<dbReference type="RefSeq" id="WP_127682228.1">
    <property type="nucleotide sequence ID" value="NZ_SACM01000001.1"/>
</dbReference>
<dbReference type="InterPro" id="IPR036291">
    <property type="entry name" value="NAD(P)-bd_dom_sf"/>
</dbReference>
<dbReference type="Pfam" id="PF16884">
    <property type="entry name" value="ADH_N_2"/>
    <property type="match status" value="1"/>
</dbReference>
<sequence>MDLSTLKNRQIRLAQRPVGLPGPECWQATEEAVTAPQEGGVLCQTLALSLDPAMRGWMNEGKSYIPPVEIGAVMRAGGIGRVIASENAAFPVGALVTGGPGVQDYFLVPGDQIKRTGLARIDPRLGSVTQWLNVLGMPGMTGYFGLMDVGQPKAGETVVVSGAAGAVGQTVGQLAKIKGCRVVGIAGGEAKCEWVVKELGFDACIDYKNGSVKDGLKQHCPDGIDVYFDNVGGEILDTVLTRINRKARIIICGAISQYNNTTAVQGPKNYLSLLVNRARMEGIVVFDYAPRYMEAITEMAAYLKDGRMKSKEDVVRGTVADFPATLPKLFKGENFGKLVLQLAD</sequence>
<evidence type="ECO:0000313" key="4">
    <source>
        <dbReference type="Proteomes" id="UP000288587"/>
    </source>
</evidence>
<protein>
    <submittedName>
        <fullName evidence="3">NADP-dependent oxidoreductase</fullName>
    </submittedName>
</protein>
<comment type="caution">
    <text evidence="3">The sequence shown here is derived from an EMBL/GenBank/DDBJ whole genome shotgun (WGS) entry which is preliminary data.</text>
</comment>
<dbReference type="OrthoDB" id="9805663at2"/>
<dbReference type="Gene3D" id="3.90.180.10">
    <property type="entry name" value="Medium-chain alcohol dehydrogenases, catalytic domain"/>
    <property type="match status" value="1"/>
</dbReference>
<dbReference type="FunFam" id="3.40.50.720:FF:000121">
    <property type="entry name" value="Prostaglandin reductase 2"/>
    <property type="match status" value="1"/>
</dbReference>
<dbReference type="InterPro" id="IPR045010">
    <property type="entry name" value="MDR_fam"/>
</dbReference>
<evidence type="ECO:0000313" key="3">
    <source>
        <dbReference type="EMBL" id="RVT88774.1"/>
    </source>
</evidence>
<organism evidence="3 4">
    <name type="scientific">Inhella crocodyli</name>
    <dbReference type="NCBI Taxonomy" id="2499851"/>
    <lineage>
        <taxon>Bacteria</taxon>
        <taxon>Pseudomonadati</taxon>
        <taxon>Pseudomonadota</taxon>
        <taxon>Betaproteobacteria</taxon>
        <taxon>Burkholderiales</taxon>
        <taxon>Sphaerotilaceae</taxon>
        <taxon>Inhella</taxon>
    </lineage>
</organism>
<dbReference type="InterPro" id="IPR041694">
    <property type="entry name" value="ADH_N_2"/>
</dbReference>
<dbReference type="Pfam" id="PF00107">
    <property type="entry name" value="ADH_zinc_N"/>
    <property type="match status" value="1"/>
</dbReference>
<reference evidence="3 4" key="1">
    <citation type="submission" date="2019-01" db="EMBL/GenBank/DDBJ databases">
        <authorList>
            <person name="Chen W.-M."/>
        </authorList>
    </citation>
    <scope>NUCLEOTIDE SEQUENCE [LARGE SCALE GENOMIC DNA]</scope>
    <source>
        <strain evidence="3 4">CCP-18</strain>
    </source>
</reference>
<dbReference type="SUPFAM" id="SSF51735">
    <property type="entry name" value="NAD(P)-binding Rossmann-fold domains"/>
    <property type="match status" value="1"/>
</dbReference>
<dbReference type="InterPro" id="IPR020843">
    <property type="entry name" value="ER"/>
</dbReference>